<dbReference type="RefSeq" id="XP_041550741.1">
    <property type="nucleotide sequence ID" value="XM_041697458.1"/>
</dbReference>
<proteinExistence type="predicted"/>
<dbReference type="Proteomes" id="UP000654913">
    <property type="component" value="Chromosome 1"/>
</dbReference>
<feature type="compositionally biased region" description="Polar residues" evidence="1">
    <location>
        <begin position="159"/>
        <end position="171"/>
    </location>
</feature>
<feature type="compositionally biased region" description="Basic and acidic residues" evidence="1">
    <location>
        <begin position="148"/>
        <end position="158"/>
    </location>
</feature>
<evidence type="ECO:0000313" key="3">
    <source>
        <dbReference type="EMBL" id="BCS18547.1"/>
    </source>
</evidence>
<protein>
    <submittedName>
        <fullName evidence="3">Uncharacterized protein</fullName>
    </submittedName>
</protein>
<dbReference type="OrthoDB" id="4526693at2759"/>
<organism evidence="3 4">
    <name type="scientific">Aspergillus puulaauensis</name>
    <dbReference type="NCBI Taxonomy" id="1220207"/>
    <lineage>
        <taxon>Eukaryota</taxon>
        <taxon>Fungi</taxon>
        <taxon>Dikarya</taxon>
        <taxon>Ascomycota</taxon>
        <taxon>Pezizomycotina</taxon>
        <taxon>Eurotiomycetes</taxon>
        <taxon>Eurotiomycetidae</taxon>
        <taxon>Eurotiales</taxon>
        <taxon>Aspergillaceae</taxon>
        <taxon>Aspergillus</taxon>
    </lineage>
</organism>
<feature type="compositionally biased region" description="Polar residues" evidence="1">
    <location>
        <begin position="68"/>
        <end position="78"/>
    </location>
</feature>
<dbReference type="KEGG" id="apuu:APUU_11375A"/>
<gene>
    <name evidence="3" type="ORF">APUU_11375A</name>
</gene>
<dbReference type="AlphaFoldDB" id="A0A7R7XBU1"/>
<dbReference type="EMBL" id="AP024443">
    <property type="protein sequence ID" value="BCS18547.1"/>
    <property type="molecule type" value="Genomic_DNA"/>
</dbReference>
<keyword evidence="4" id="KW-1185">Reference proteome</keyword>
<feature type="region of interest" description="Disordered" evidence="1">
    <location>
        <begin position="131"/>
        <end position="206"/>
    </location>
</feature>
<evidence type="ECO:0000256" key="1">
    <source>
        <dbReference type="SAM" id="MobiDB-lite"/>
    </source>
</evidence>
<evidence type="ECO:0000313" key="4">
    <source>
        <dbReference type="Proteomes" id="UP000654913"/>
    </source>
</evidence>
<keyword evidence="2" id="KW-0812">Transmembrane</keyword>
<name>A0A7R7XBU1_9EURO</name>
<sequence>MRCGNDHSTITEDSRDLLFGIIYPAIGIICVFVLVRRIRHQQRRKYVLLEGQMDTPSGKSGGEEPSSATSVGTSYPTHTSHDPAPLPSACDILQPLSLSSPLPPSGYLAAVLNEERRKRVEQPYLVENERIQPMSPPCTNSASMAVRTDCDPPSRFDDSPTQADDSSQATFAPTRRSAEDDDQGSPNSPDSCEFQSVQKRSQHVQHLRDVDEEGIRTWRRWVIEYS</sequence>
<feature type="compositionally biased region" description="Polar residues" evidence="1">
    <location>
        <begin position="184"/>
        <end position="199"/>
    </location>
</feature>
<accession>A0A7R7XBU1</accession>
<evidence type="ECO:0000256" key="2">
    <source>
        <dbReference type="SAM" id="Phobius"/>
    </source>
</evidence>
<feature type="region of interest" description="Disordered" evidence="1">
    <location>
        <begin position="52"/>
        <end position="88"/>
    </location>
</feature>
<keyword evidence="2" id="KW-0472">Membrane</keyword>
<reference evidence="3" key="2">
    <citation type="submission" date="2021-02" db="EMBL/GenBank/DDBJ databases">
        <title>Aspergillus puulaauensis MK2 genome sequence.</title>
        <authorList>
            <person name="Futagami T."/>
            <person name="Mori K."/>
            <person name="Kadooka C."/>
            <person name="Tanaka T."/>
        </authorList>
    </citation>
    <scope>NUCLEOTIDE SEQUENCE</scope>
    <source>
        <strain evidence="3">MK2</strain>
    </source>
</reference>
<reference evidence="3" key="1">
    <citation type="submission" date="2021-01" db="EMBL/GenBank/DDBJ databases">
        <authorList>
            <consortium name="Aspergillus puulaauensis MK2 genome sequencing consortium"/>
            <person name="Kazuki M."/>
            <person name="Futagami T."/>
        </authorList>
    </citation>
    <scope>NUCLEOTIDE SEQUENCE</scope>
    <source>
        <strain evidence="3">MK2</strain>
    </source>
</reference>
<feature type="transmembrane region" description="Helical" evidence="2">
    <location>
        <begin position="17"/>
        <end position="35"/>
    </location>
</feature>
<keyword evidence="2" id="KW-1133">Transmembrane helix</keyword>
<dbReference type="GeneID" id="64968552"/>